<sequence length="548" mass="61509">MATTKIFKPATHEVGASDPILTRIAEEDKVPWFRKRNLRYLYFMLFPTCMGIELTSGFDSQMINALQIVPSWIEYFGNPQGSLKGIIAAAYSLGAICSLPFIPIVNEKLGRRGSIFLGSLIMVVGALIQGFARNVGMYIAARLILGFGIPTCIVSGSALIGELGYPKERPVLTSLFNVSYFIGQIAAAGITFGTNSIASNWAWRIPSLLQMAPSMLQLFFVYFLPESPRWLITKDRPEEAYDILVKYHAEGDRDSEFVRAEMAQMQTTIRLELEASRKSWLSVVSSAGMRRRVFISSFLGLFTQWSGNTLISYYLGDLLAMIGHTDSIFKQKINLGNSCWSLVCAFTAAMLVTRFKRRTMYLACTCSLLVVYICWTVTMQQSISAVDAGRTNTAAGTATIFFIFLYAPCYNIGYNALTYTYLVELWPYAERSRGIAVFQLFGRLAGFFTTFVNPIGLDNISWKWLITYCCWLAFEICFVWWFFPETAGRTLEELAFLFEDKALADQAVVAVEKVVHHEDMDPVAMDVKRAEIGHAEVVESVTEKVTKV</sequence>
<dbReference type="Proteomes" id="UP000053029">
    <property type="component" value="Unassembled WGS sequence"/>
</dbReference>
<protein>
    <recommendedName>
        <fullName evidence="7">Major facilitator superfamily (MFS) profile domain-containing protein</fullName>
    </recommendedName>
</protein>
<name>A0A0D2DZ34_9EURO</name>
<feature type="transmembrane region" description="Helical" evidence="6">
    <location>
        <begin position="293"/>
        <end position="315"/>
    </location>
</feature>
<evidence type="ECO:0000313" key="8">
    <source>
        <dbReference type="EMBL" id="KIW83001.1"/>
    </source>
</evidence>
<feature type="transmembrane region" description="Helical" evidence="6">
    <location>
        <begin position="114"/>
        <end position="132"/>
    </location>
</feature>
<feature type="transmembrane region" description="Helical" evidence="6">
    <location>
        <begin position="360"/>
        <end position="378"/>
    </location>
</feature>
<dbReference type="VEuPathDB" id="FungiDB:Z517_02244"/>
<dbReference type="Gene3D" id="1.20.1250.20">
    <property type="entry name" value="MFS general substrate transporter like domains"/>
    <property type="match status" value="1"/>
</dbReference>
<dbReference type="InterPro" id="IPR005828">
    <property type="entry name" value="MFS_sugar_transport-like"/>
</dbReference>
<dbReference type="PROSITE" id="PS50850">
    <property type="entry name" value="MFS"/>
    <property type="match status" value="1"/>
</dbReference>
<dbReference type="PANTHER" id="PTHR48022">
    <property type="entry name" value="PLASTIDIC GLUCOSE TRANSPORTER 4"/>
    <property type="match status" value="1"/>
</dbReference>
<dbReference type="AlphaFoldDB" id="A0A0D2DZ34"/>
<keyword evidence="5 6" id="KW-0472">Membrane</keyword>
<keyword evidence="4 6" id="KW-1133">Transmembrane helix</keyword>
<feature type="transmembrane region" description="Helical" evidence="6">
    <location>
        <begin position="398"/>
        <end position="422"/>
    </location>
</feature>
<dbReference type="HOGENOM" id="CLU_001265_30_13_1"/>
<dbReference type="FunFam" id="1.20.1250.20:FF:000117">
    <property type="entry name" value="MFS hexose transporter"/>
    <property type="match status" value="1"/>
</dbReference>
<accession>A0A0D2DZ34</accession>
<evidence type="ECO:0000256" key="4">
    <source>
        <dbReference type="ARBA" id="ARBA00022989"/>
    </source>
</evidence>
<evidence type="ECO:0000256" key="3">
    <source>
        <dbReference type="ARBA" id="ARBA00022692"/>
    </source>
</evidence>
<feature type="domain" description="Major facilitator superfamily (MFS) profile" evidence="7">
    <location>
        <begin position="45"/>
        <end position="487"/>
    </location>
</feature>
<dbReference type="PANTHER" id="PTHR48022:SF29">
    <property type="entry name" value="SUGAR TRANSPORTER, PUTATIVE (AFU_ORTHOLOGUE AFUA_6G14500)-RELATED"/>
    <property type="match status" value="1"/>
</dbReference>
<dbReference type="SUPFAM" id="SSF103473">
    <property type="entry name" value="MFS general substrate transporter"/>
    <property type="match status" value="1"/>
</dbReference>
<reference evidence="8 9" key="1">
    <citation type="submission" date="2015-01" db="EMBL/GenBank/DDBJ databases">
        <title>The Genome Sequence of Fonsecaea pedrosoi CBS 271.37.</title>
        <authorList>
            <consortium name="The Broad Institute Genomics Platform"/>
            <person name="Cuomo C."/>
            <person name="de Hoog S."/>
            <person name="Gorbushina A."/>
            <person name="Stielow B."/>
            <person name="Teixiera M."/>
            <person name="Abouelleil A."/>
            <person name="Chapman S.B."/>
            <person name="Priest M."/>
            <person name="Young S.K."/>
            <person name="Wortman J."/>
            <person name="Nusbaum C."/>
            <person name="Birren B."/>
        </authorList>
    </citation>
    <scope>NUCLEOTIDE SEQUENCE [LARGE SCALE GENOMIC DNA]</scope>
    <source>
        <strain evidence="8 9">CBS 271.37</strain>
    </source>
</reference>
<keyword evidence="9" id="KW-1185">Reference proteome</keyword>
<dbReference type="InterPro" id="IPR020846">
    <property type="entry name" value="MFS_dom"/>
</dbReference>
<gene>
    <name evidence="8" type="ORF">Z517_02244</name>
</gene>
<dbReference type="GO" id="GO:0016020">
    <property type="term" value="C:membrane"/>
    <property type="evidence" value="ECO:0007669"/>
    <property type="project" value="UniProtKB-SubCell"/>
</dbReference>
<evidence type="ECO:0000313" key="9">
    <source>
        <dbReference type="Proteomes" id="UP000053029"/>
    </source>
</evidence>
<dbReference type="OrthoDB" id="6133115at2759"/>
<feature type="transmembrane region" description="Helical" evidence="6">
    <location>
        <begin position="83"/>
        <end position="102"/>
    </location>
</feature>
<evidence type="ECO:0000259" key="7">
    <source>
        <dbReference type="PROSITE" id="PS50850"/>
    </source>
</evidence>
<dbReference type="GO" id="GO:0005351">
    <property type="term" value="F:carbohydrate:proton symporter activity"/>
    <property type="evidence" value="ECO:0007669"/>
    <property type="project" value="TreeGrafter"/>
</dbReference>
<proteinExistence type="inferred from homology"/>
<evidence type="ECO:0000256" key="6">
    <source>
        <dbReference type="SAM" id="Phobius"/>
    </source>
</evidence>
<dbReference type="Pfam" id="PF00083">
    <property type="entry name" value="Sugar_tr"/>
    <property type="match status" value="1"/>
</dbReference>
<dbReference type="EMBL" id="KN846970">
    <property type="protein sequence ID" value="KIW83001.1"/>
    <property type="molecule type" value="Genomic_DNA"/>
</dbReference>
<organism evidence="8 9">
    <name type="scientific">Fonsecaea pedrosoi CBS 271.37</name>
    <dbReference type="NCBI Taxonomy" id="1442368"/>
    <lineage>
        <taxon>Eukaryota</taxon>
        <taxon>Fungi</taxon>
        <taxon>Dikarya</taxon>
        <taxon>Ascomycota</taxon>
        <taxon>Pezizomycotina</taxon>
        <taxon>Eurotiomycetes</taxon>
        <taxon>Chaetothyriomycetidae</taxon>
        <taxon>Chaetothyriales</taxon>
        <taxon>Herpotrichiellaceae</taxon>
        <taxon>Fonsecaea</taxon>
    </lineage>
</organism>
<comment type="similarity">
    <text evidence="2">Belongs to the major facilitator superfamily. Sugar transporter (TC 2.A.1.1) family.</text>
</comment>
<feature type="transmembrane region" description="Helical" evidence="6">
    <location>
        <begin position="464"/>
        <end position="483"/>
    </location>
</feature>
<dbReference type="InterPro" id="IPR050360">
    <property type="entry name" value="MFS_Sugar_Transporters"/>
</dbReference>
<comment type="subcellular location">
    <subcellularLocation>
        <location evidence="1">Membrane</location>
        <topology evidence="1">Multi-pass membrane protein</topology>
    </subcellularLocation>
</comment>
<evidence type="ECO:0000256" key="1">
    <source>
        <dbReference type="ARBA" id="ARBA00004141"/>
    </source>
</evidence>
<dbReference type="InterPro" id="IPR036259">
    <property type="entry name" value="MFS_trans_sf"/>
</dbReference>
<feature type="transmembrane region" description="Helical" evidence="6">
    <location>
        <begin position="138"/>
        <end position="160"/>
    </location>
</feature>
<evidence type="ECO:0000256" key="5">
    <source>
        <dbReference type="ARBA" id="ARBA00023136"/>
    </source>
</evidence>
<evidence type="ECO:0000256" key="2">
    <source>
        <dbReference type="ARBA" id="ARBA00010992"/>
    </source>
</evidence>
<dbReference type="GeneID" id="25301734"/>
<feature type="transmembrane region" description="Helical" evidence="6">
    <location>
        <begin position="172"/>
        <end position="193"/>
    </location>
</feature>
<dbReference type="RefSeq" id="XP_013286809.1">
    <property type="nucleotide sequence ID" value="XM_013431355.1"/>
</dbReference>
<feature type="transmembrane region" description="Helical" evidence="6">
    <location>
        <begin position="434"/>
        <end position="452"/>
    </location>
</feature>
<keyword evidence="3 6" id="KW-0812">Transmembrane</keyword>